<dbReference type="EMBL" id="JAVFWL010000005">
    <property type="protein sequence ID" value="KAK6755764.1"/>
    <property type="molecule type" value="Genomic_DNA"/>
</dbReference>
<name>A0ABR1DZA4_NECAM</name>
<keyword evidence="2" id="KW-1185">Reference proteome</keyword>
<gene>
    <name evidence="1" type="primary">Necator_chrV.g19052</name>
    <name evidence="1" type="ORF">RB195_014261</name>
</gene>
<evidence type="ECO:0000313" key="2">
    <source>
        <dbReference type="Proteomes" id="UP001303046"/>
    </source>
</evidence>
<dbReference type="Proteomes" id="UP001303046">
    <property type="component" value="Unassembled WGS sequence"/>
</dbReference>
<organism evidence="1 2">
    <name type="scientific">Necator americanus</name>
    <name type="common">Human hookworm</name>
    <dbReference type="NCBI Taxonomy" id="51031"/>
    <lineage>
        <taxon>Eukaryota</taxon>
        <taxon>Metazoa</taxon>
        <taxon>Ecdysozoa</taxon>
        <taxon>Nematoda</taxon>
        <taxon>Chromadorea</taxon>
        <taxon>Rhabditida</taxon>
        <taxon>Rhabditina</taxon>
        <taxon>Rhabditomorpha</taxon>
        <taxon>Strongyloidea</taxon>
        <taxon>Ancylostomatidae</taxon>
        <taxon>Bunostominae</taxon>
        <taxon>Necator</taxon>
    </lineage>
</organism>
<protein>
    <submittedName>
        <fullName evidence="1">Uncharacterized protein</fullName>
    </submittedName>
</protein>
<accession>A0ABR1DZA4</accession>
<reference evidence="1 2" key="1">
    <citation type="submission" date="2023-08" db="EMBL/GenBank/DDBJ databases">
        <title>A Necator americanus chromosomal reference genome.</title>
        <authorList>
            <person name="Ilik V."/>
            <person name="Petrzelkova K.J."/>
            <person name="Pardy F."/>
            <person name="Fuh T."/>
            <person name="Niatou-Singa F.S."/>
            <person name="Gouil Q."/>
            <person name="Baker L."/>
            <person name="Ritchie M.E."/>
            <person name="Jex A.R."/>
            <person name="Gazzola D."/>
            <person name="Li H."/>
            <person name="Toshio Fujiwara R."/>
            <person name="Zhan B."/>
            <person name="Aroian R.V."/>
            <person name="Pafco B."/>
            <person name="Schwarz E.M."/>
        </authorList>
    </citation>
    <scope>NUCLEOTIDE SEQUENCE [LARGE SCALE GENOMIC DNA]</scope>
    <source>
        <strain evidence="1 2">Aroian</strain>
        <tissue evidence="1">Whole animal</tissue>
    </source>
</reference>
<evidence type="ECO:0000313" key="1">
    <source>
        <dbReference type="EMBL" id="KAK6755764.1"/>
    </source>
</evidence>
<comment type="caution">
    <text evidence="1">The sequence shown here is derived from an EMBL/GenBank/DDBJ whole genome shotgun (WGS) entry which is preliminary data.</text>
</comment>
<sequence length="99" mass="11177">MLDCVFDCEIGPDPGSNCKYTQPQDVLIADSFLQGLQSVLRKVYAAEAVLFKRLEASSTAQETERLRFGLTRLGEVERKLNMRIIDHINLISPCDSEEE</sequence>
<proteinExistence type="predicted"/>